<dbReference type="EnsemblBacteria" id="ABY34630">
    <property type="protein sequence ID" value="ABY34630"/>
    <property type="gene ID" value="Caur_1402"/>
</dbReference>
<dbReference type="AlphaFoldDB" id="A9WA71"/>
<dbReference type="InParanoid" id="A9WA71"/>
<dbReference type="Pfam" id="PF13546">
    <property type="entry name" value="DDE_5"/>
    <property type="match status" value="1"/>
</dbReference>
<dbReference type="InterPro" id="IPR038721">
    <property type="entry name" value="IS701-like_DDE_dom"/>
</dbReference>
<dbReference type="InterPro" id="IPR012337">
    <property type="entry name" value="RNaseH-like_sf"/>
</dbReference>
<accession>A9WA71</accession>
<dbReference type="SUPFAM" id="SSF53098">
    <property type="entry name" value="Ribonuclease H-like"/>
    <property type="match status" value="1"/>
</dbReference>
<reference evidence="3" key="1">
    <citation type="journal article" date="2011" name="BMC Genomics">
        <title>Complete genome sequence of the filamentous anoxygenic phototrophic bacterium Chloroflexus aurantiacus.</title>
        <authorList>
            <person name="Tang K.H."/>
            <person name="Barry K."/>
            <person name="Chertkov O."/>
            <person name="Dalin E."/>
            <person name="Han C.S."/>
            <person name="Hauser L.J."/>
            <person name="Honchak B.M."/>
            <person name="Karbach L.E."/>
            <person name="Land M.L."/>
            <person name="Lapidus A."/>
            <person name="Larimer F.W."/>
            <person name="Mikhailova N."/>
            <person name="Pitluck S."/>
            <person name="Pierson B.K."/>
            <person name="Blankenship R.E."/>
        </authorList>
    </citation>
    <scope>NUCLEOTIDE SEQUENCE [LARGE SCALE GENOMIC DNA]</scope>
    <source>
        <strain evidence="3">ATCC 29366 / DSM 635 / J-10-fl</strain>
    </source>
</reference>
<dbReference type="EMBL" id="CP000909">
    <property type="protein sequence ID" value="ABY34630.1"/>
    <property type="molecule type" value="Genomic_DNA"/>
</dbReference>
<protein>
    <submittedName>
        <fullName evidence="2">Transposase IS4 family protein</fullName>
    </submittedName>
</protein>
<keyword evidence="3" id="KW-1185">Reference proteome</keyword>
<dbReference type="KEGG" id="cau:Caur_1402"/>
<dbReference type="HOGENOM" id="CLU_071602_0_0_0"/>
<evidence type="ECO:0000313" key="2">
    <source>
        <dbReference type="EMBL" id="ABY34630.1"/>
    </source>
</evidence>
<proteinExistence type="predicted"/>
<dbReference type="PATRIC" id="fig|324602.8.peg.1598"/>
<dbReference type="Proteomes" id="UP000002008">
    <property type="component" value="Chromosome"/>
</dbReference>
<organism evidence="2 3">
    <name type="scientific">Chloroflexus aurantiacus (strain ATCC 29366 / DSM 635 / J-10-fl)</name>
    <dbReference type="NCBI Taxonomy" id="324602"/>
    <lineage>
        <taxon>Bacteria</taxon>
        <taxon>Bacillati</taxon>
        <taxon>Chloroflexota</taxon>
        <taxon>Chloroflexia</taxon>
        <taxon>Chloroflexales</taxon>
        <taxon>Chloroflexineae</taxon>
        <taxon>Chloroflexaceae</taxon>
        <taxon>Chloroflexus</taxon>
    </lineage>
</organism>
<evidence type="ECO:0000313" key="3">
    <source>
        <dbReference type="Proteomes" id="UP000002008"/>
    </source>
</evidence>
<dbReference type="STRING" id="324602.Caur_1402"/>
<dbReference type="eggNOG" id="COG3385">
    <property type="taxonomic scope" value="Bacteria"/>
</dbReference>
<name>A9WA71_CHLAA</name>
<dbReference type="RefSeq" id="WP_012257286.1">
    <property type="nucleotide sequence ID" value="NC_010175.1"/>
</dbReference>
<gene>
    <name evidence="2" type="ordered locus">Caur_1402</name>
</gene>
<sequence length="332" mass="37202">MNPPKCDELDYIHVLVAAQHVFSNTAAARCHPGAPTNRPAHAASTRLLHRCRADGTAVWDEVRPWVSLTTGCLMIDDTTLDKPYSRAMELVTRHWSGKHQRVVVGINLIRMLWTDGNAHLPCDFRIDDNAHDGLTKNDHVRAMVQAAAARGFQPRLLAFASWYASLENLTLVRSLPWQWLTHLNANRLGDPDGSGNRPIRDVPIPAAGTIVHLKGYGFIKVVAIATPAGGSDDWATSDLAMRADQWVEDARYRWRIEAYHRGITQYCGIERAQHRAARAQRNHIGLALRAFLRLAWHRLRTGTSWFEATAAIVREAIRAYLAHPRSTQLSTA</sequence>
<feature type="domain" description="Transposase IS701-like DDE" evidence="1">
    <location>
        <begin position="56"/>
        <end position="188"/>
    </location>
</feature>
<evidence type="ECO:0000259" key="1">
    <source>
        <dbReference type="Pfam" id="PF13546"/>
    </source>
</evidence>